<sequence>MVAWHEPDSWVTKLFGAHLSTFLITLVVALGFPVLLHLYLYRQKTPASPPAFVLVGPSGAGKTTLVTSLETGRPRDTHPTQTPHKTTLALHPDYTPFSARFRSVNDPTNDRNRRLALHDTPGHGKLRARTLQASTFSGVPNLAGVVYMVDAAAIANSGGAGSALSDAAEYLHDVLLVLQRRYTGNKTSRPPRPTPVLVAANKMDLFTALPAQLVRAQLEAEIEKVRVARAKGVMDVAYNEEQGDGGEDKEWLGFGGEGKFDFKQMEEMNVPVEVIGGSVSGEEGPGVDAWWEWIAQQM</sequence>
<dbReference type="Gene3D" id="3.40.50.300">
    <property type="entry name" value="P-loop containing nucleotide triphosphate hydrolases"/>
    <property type="match status" value="1"/>
</dbReference>
<name>A0ABR1KWE7_9PEZI</name>
<evidence type="ECO:0000256" key="3">
    <source>
        <dbReference type="ARBA" id="ARBA00020256"/>
    </source>
</evidence>
<evidence type="ECO:0000256" key="4">
    <source>
        <dbReference type="ARBA" id="ARBA00022692"/>
    </source>
</evidence>
<evidence type="ECO:0000256" key="6">
    <source>
        <dbReference type="ARBA" id="ARBA00022824"/>
    </source>
</evidence>
<dbReference type="SUPFAM" id="SSF52540">
    <property type="entry name" value="P-loop containing nucleoside triphosphate hydrolases"/>
    <property type="match status" value="1"/>
</dbReference>
<evidence type="ECO:0000313" key="13">
    <source>
        <dbReference type="Proteomes" id="UP001363622"/>
    </source>
</evidence>
<comment type="similarity">
    <text evidence="2">Belongs to the SRP receptor beta subunit family.</text>
</comment>
<comment type="caution">
    <text evidence="12">The sequence shown here is derived from an EMBL/GenBank/DDBJ whole genome shotgun (WGS) entry which is preliminary data.</text>
</comment>
<feature type="transmembrane region" description="Helical" evidence="11">
    <location>
        <begin position="20"/>
        <end position="41"/>
    </location>
</feature>
<dbReference type="PROSITE" id="PS51417">
    <property type="entry name" value="ARF"/>
    <property type="match status" value="1"/>
</dbReference>
<evidence type="ECO:0000256" key="7">
    <source>
        <dbReference type="ARBA" id="ARBA00022989"/>
    </source>
</evidence>
<evidence type="ECO:0000256" key="2">
    <source>
        <dbReference type="ARBA" id="ARBA00005619"/>
    </source>
</evidence>
<dbReference type="EMBL" id="JBBPHU010000002">
    <property type="protein sequence ID" value="KAK7522492.1"/>
    <property type="molecule type" value="Genomic_DNA"/>
</dbReference>
<evidence type="ECO:0000256" key="5">
    <source>
        <dbReference type="ARBA" id="ARBA00022741"/>
    </source>
</evidence>
<dbReference type="Pfam" id="PF09439">
    <property type="entry name" value="SRPRB"/>
    <property type="match status" value="1"/>
</dbReference>
<keyword evidence="9 11" id="KW-0472">Membrane</keyword>
<keyword evidence="4 11" id="KW-0812">Transmembrane</keyword>
<keyword evidence="6" id="KW-0256">Endoplasmic reticulum</keyword>
<evidence type="ECO:0000256" key="1">
    <source>
        <dbReference type="ARBA" id="ARBA00004389"/>
    </source>
</evidence>
<dbReference type="InterPro" id="IPR019009">
    <property type="entry name" value="SRP_receptor_beta_su"/>
</dbReference>
<dbReference type="Proteomes" id="UP001363622">
    <property type="component" value="Unassembled WGS sequence"/>
</dbReference>
<keyword evidence="5" id="KW-0547">Nucleotide-binding</keyword>
<keyword evidence="8" id="KW-0342">GTP-binding</keyword>
<keyword evidence="13" id="KW-1185">Reference proteome</keyword>
<evidence type="ECO:0000256" key="11">
    <source>
        <dbReference type="SAM" id="Phobius"/>
    </source>
</evidence>
<accession>A0ABR1KWE7</accession>
<dbReference type="InterPro" id="IPR027417">
    <property type="entry name" value="P-loop_NTPase"/>
</dbReference>
<evidence type="ECO:0000256" key="8">
    <source>
        <dbReference type="ARBA" id="ARBA00023134"/>
    </source>
</evidence>
<protein>
    <recommendedName>
        <fullName evidence="3">Signal recognition particle receptor subunit beta</fullName>
    </recommendedName>
</protein>
<proteinExistence type="inferred from homology"/>
<evidence type="ECO:0000256" key="10">
    <source>
        <dbReference type="ARBA" id="ARBA00023170"/>
    </source>
</evidence>
<keyword evidence="10 12" id="KW-0675">Receptor</keyword>
<dbReference type="CDD" id="cd04105">
    <property type="entry name" value="SR_beta"/>
    <property type="match status" value="1"/>
</dbReference>
<comment type="subcellular location">
    <subcellularLocation>
        <location evidence="1">Endoplasmic reticulum membrane</location>
        <topology evidence="1">Single-pass membrane protein</topology>
    </subcellularLocation>
</comment>
<reference evidence="12 13" key="1">
    <citation type="submission" date="2024-04" db="EMBL/GenBank/DDBJ databases">
        <title>Phyllosticta paracitricarpa is synonymous to the EU quarantine fungus P. citricarpa based on phylogenomic analyses.</title>
        <authorList>
            <consortium name="Lawrence Berkeley National Laboratory"/>
            <person name="Van Ingen-Buijs V.A."/>
            <person name="Van Westerhoven A.C."/>
            <person name="Haridas S."/>
            <person name="Skiadas P."/>
            <person name="Martin F."/>
            <person name="Groenewald J.Z."/>
            <person name="Crous P.W."/>
            <person name="Seidl M.F."/>
        </authorList>
    </citation>
    <scope>NUCLEOTIDE SEQUENCE [LARGE SCALE GENOMIC DNA]</scope>
    <source>
        <strain evidence="12 13">CBS 123371</strain>
    </source>
</reference>
<organism evidence="12 13">
    <name type="scientific">Phyllosticta citriasiana</name>
    <dbReference type="NCBI Taxonomy" id="595635"/>
    <lineage>
        <taxon>Eukaryota</taxon>
        <taxon>Fungi</taxon>
        <taxon>Dikarya</taxon>
        <taxon>Ascomycota</taxon>
        <taxon>Pezizomycotina</taxon>
        <taxon>Dothideomycetes</taxon>
        <taxon>Dothideomycetes incertae sedis</taxon>
        <taxon>Botryosphaeriales</taxon>
        <taxon>Phyllostictaceae</taxon>
        <taxon>Phyllosticta</taxon>
    </lineage>
</organism>
<evidence type="ECO:0000313" key="12">
    <source>
        <dbReference type="EMBL" id="KAK7522492.1"/>
    </source>
</evidence>
<gene>
    <name evidence="12" type="ORF">IWZ03DRAFT_343027</name>
</gene>
<keyword evidence="7 11" id="KW-1133">Transmembrane helix</keyword>
<evidence type="ECO:0000256" key="9">
    <source>
        <dbReference type="ARBA" id="ARBA00023136"/>
    </source>
</evidence>